<accession>A3MSH3</accession>
<dbReference type="GO" id="GO:0008236">
    <property type="term" value="F:serine-type peptidase activity"/>
    <property type="evidence" value="ECO:0007669"/>
    <property type="project" value="UniProtKB-KW"/>
</dbReference>
<protein>
    <submittedName>
        <fullName evidence="7">Peptidase S49</fullName>
    </submittedName>
</protein>
<comment type="similarity">
    <text evidence="1">Belongs to the peptidase S49 family.</text>
</comment>
<dbReference type="InterPro" id="IPR002142">
    <property type="entry name" value="Peptidase_S49"/>
</dbReference>
<dbReference type="SUPFAM" id="SSF52096">
    <property type="entry name" value="ClpP/crotonase"/>
    <property type="match status" value="1"/>
</dbReference>
<dbReference type="PANTHER" id="PTHR42987">
    <property type="entry name" value="PEPTIDASE S49"/>
    <property type="match status" value="1"/>
</dbReference>
<dbReference type="eggNOG" id="arCOG01311">
    <property type="taxonomic scope" value="Archaea"/>
</dbReference>
<evidence type="ECO:0000313" key="7">
    <source>
        <dbReference type="EMBL" id="ABO07590.1"/>
    </source>
</evidence>
<evidence type="ECO:0000259" key="6">
    <source>
        <dbReference type="Pfam" id="PF01343"/>
    </source>
</evidence>
<feature type="coiled-coil region" evidence="5">
    <location>
        <begin position="47"/>
        <end position="88"/>
    </location>
</feature>
<keyword evidence="8" id="KW-1185">Reference proteome</keyword>
<dbReference type="InterPro" id="IPR047272">
    <property type="entry name" value="S49_SppA_C"/>
</dbReference>
<evidence type="ECO:0000256" key="1">
    <source>
        <dbReference type="ARBA" id="ARBA00008683"/>
    </source>
</evidence>
<dbReference type="OrthoDB" id="27099at2157"/>
<sequence length="612" mass="67111">MRALWAVSLLALVLAAAALVGWFSLQVSLGEVKAEVGKLGKDVATNLNSLEKRVANISASVDKLLNATRGLEERVSKLEAKKAAEKEIVVVPVDFAIYDYEVDFLVKYVKRLEFDDRVAGVVLLINSPGGAVGATERLYSTIAGLNKTKYAVIAGLGASGAYYTAVAAEKIYATPSSWVGSVGVIALIAPEDYLAEVPDWIYTTGPWKYYGKDLLALYDDVEKTRENFVNAVLKGRGDRLKDLKAVETAEIFRADEALRIGLIDAIGGLWDAVRDMAKELGLKNYTVVDIYERHNATRYTGIVIPLLGGKIDAKTLLRLSPEPIFYIYPGAVQFDGFPNATVPPVQVAVEERRGAPYVVLDMSHGNAVPLPLLEPLAAELVPRGYGIRVANSESELVKLLDNATGLIVVNPTQPFSEEALSAVVNATRRGVRVLYMVDVKSPVFLSYGFIIVFTSYNAPLYVHNLLAYFNATVVHRAVYNDTAAGAKTFTENWQFLHVTDFPNSTLFRGVRRLVLFGATPAFTRAQYRVDVRGAVRGYGPGNYTVAFAVGNFTYVGSVRSFTPYFIQLGDNKKFFSNLVEWLVEPRPIAPPPKKAETTPTYPYYPVPIPPVK</sequence>
<evidence type="ECO:0000256" key="3">
    <source>
        <dbReference type="ARBA" id="ARBA00022801"/>
    </source>
</evidence>
<gene>
    <name evidence="7" type="ordered locus">Pcal_0153</name>
</gene>
<evidence type="ECO:0000256" key="4">
    <source>
        <dbReference type="ARBA" id="ARBA00022825"/>
    </source>
</evidence>
<dbReference type="PANTHER" id="PTHR42987:SF4">
    <property type="entry name" value="PROTEASE SOHB-RELATED"/>
    <property type="match status" value="1"/>
</dbReference>
<dbReference type="CDD" id="cd07023">
    <property type="entry name" value="S49_Sppa_N_C"/>
    <property type="match status" value="1"/>
</dbReference>
<dbReference type="RefSeq" id="WP_011848847.1">
    <property type="nucleotide sequence ID" value="NC_009073.1"/>
</dbReference>
<dbReference type="HOGENOM" id="CLU_445943_0_0_2"/>
<dbReference type="Gene3D" id="3.90.226.10">
    <property type="entry name" value="2-enoyl-CoA Hydratase, Chain A, domain 1"/>
    <property type="match status" value="1"/>
</dbReference>
<proteinExistence type="inferred from homology"/>
<dbReference type="GO" id="GO:0006508">
    <property type="term" value="P:proteolysis"/>
    <property type="evidence" value="ECO:0007669"/>
    <property type="project" value="UniProtKB-KW"/>
</dbReference>
<dbReference type="Proteomes" id="UP000001431">
    <property type="component" value="Chromosome"/>
</dbReference>
<dbReference type="KEGG" id="pcl:Pcal_0153"/>
<evidence type="ECO:0000256" key="5">
    <source>
        <dbReference type="SAM" id="Coils"/>
    </source>
</evidence>
<keyword evidence="4" id="KW-0720">Serine protease</keyword>
<reference evidence="7" key="1">
    <citation type="submission" date="2007-02" db="EMBL/GenBank/DDBJ databases">
        <title>Complete sequence of Pyrobaculum calidifontis JCM 11548.</title>
        <authorList>
            <consortium name="US DOE Joint Genome Institute"/>
            <person name="Copeland A."/>
            <person name="Lucas S."/>
            <person name="Lapidus A."/>
            <person name="Barry K."/>
            <person name="Glavina del Rio T."/>
            <person name="Dalin E."/>
            <person name="Tice H."/>
            <person name="Pitluck S."/>
            <person name="Chain P."/>
            <person name="Malfatti S."/>
            <person name="Shin M."/>
            <person name="Vergez L."/>
            <person name="Schmutz J."/>
            <person name="Larimer F."/>
            <person name="Land M."/>
            <person name="Hauser L."/>
            <person name="Kyrpides N."/>
            <person name="Mikhailova N."/>
            <person name="Cozen A.E."/>
            <person name="Fitz-Gibbon S.T."/>
            <person name="House C.H."/>
            <person name="Saltikov C."/>
            <person name="Lowe T.M."/>
            <person name="Richardson P."/>
        </authorList>
    </citation>
    <scope>NUCLEOTIDE SEQUENCE [LARGE SCALE GENOMIC DNA]</scope>
    <source>
        <strain evidence="7">JCM 11548</strain>
    </source>
</reference>
<dbReference type="EMBL" id="CP000561">
    <property type="protein sequence ID" value="ABO07590.1"/>
    <property type="molecule type" value="Genomic_DNA"/>
</dbReference>
<dbReference type="Pfam" id="PF01343">
    <property type="entry name" value="Peptidase_S49"/>
    <property type="match status" value="2"/>
</dbReference>
<dbReference type="STRING" id="410359.Pcal_0153"/>
<keyword evidence="5" id="KW-0175">Coiled coil</keyword>
<keyword evidence="3" id="KW-0378">Hydrolase</keyword>
<feature type="domain" description="Peptidase S49" evidence="6">
    <location>
        <begin position="219"/>
        <end position="282"/>
    </location>
</feature>
<dbReference type="AlphaFoldDB" id="A3MSH3"/>
<dbReference type="InterPro" id="IPR029045">
    <property type="entry name" value="ClpP/crotonase-like_dom_sf"/>
</dbReference>
<evidence type="ECO:0000313" key="8">
    <source>
        <dbReference type="Proteomes" id="UP000001431"/>
    </source>
</evidence>
<feature type="domain" description="Peptidase S49" evidence="6">
    <location>
        <begin position="150"/>
        <end position="186"/>
    </location>
</feature>
<evidence type="ECO:0000256" key="2">
    <source>
        <dbReference type="ARBA" id="ARBA00022670"/>
    </source>
</evidence>
<dbReference type="GeneID" id="4909746"/>
<organism evidence="7 8">
    <name type="scientific">Pyrobaculum calidifontis (strain DSM 21063 / JCM 11548 / VA1)</name>
    <dbReference type="NCBI Taxonomy" id="410359"/>
    <lineage>
        <taxon>Archaea</taxon>
        <taxon>Thermoproteota</taxon>
        <taxon>Thermoprotei</taxon>
        <taxon>Thermoproteales</taxon>
        <taxon>Thermoproteaceae</taxon>
        <taxon>Pyrobaculum</taxon>
    </lineage>
</organism>
<keyword evidence="2" id="KW-0645">Protease</keyword>
<name>A3MSH3_PYRCJ</name>